<accession>A0A160ING0</accession>
<evidence type="ECO:0000313" key="2">
    <source>
        <dbReference type="EMBL" id="ANC77410.1"/>
    </source>
</evidence>
<dbReference type="GO" id="GO:0016887">
    <property type="term" value="F:ATP hydrolysis activity"/>
    <property type="evidence" value="ECO:0007669"/>
    <property type="project" value="InterPro"/>
</dbReference>
<gene>
    <name evidence="2" type="ORF">ABE65_011590</name>
</gene>
<sequence>MKIKTLSIEGIGGIDTLELSFNPGLNLICGPNGVGKTTILECISHSFAHYGSKTLRRNSSYQQGRWRLSINVNESDISRDFNRIYFHPSEAQEYSNNAFQDQLLKLFVFKSIRPLYHVEVNAIEKDPVKEIHQMGEEIVNGTSAHDIKGWFLSRFMWSKHENLLTNEQLENLELAKKCFGIIEPNVSFKSVIPDTHEILLTSFGKEIYFEYLSSGYKSVLFLLLGLIKQIEHRFKDPRISVKDFDGVILIDELDLHLHPQWQAKLIEIFKEVIPNAQIIASTHSPHMLQVAEPKELIALGLNEESKVYVRELPSSTFGYQGWTVEEILTDVMGLKETRSDVYLHIMHAFEKSLNDENPVVASEIFNTLDAMLHPRNPLRKMLRLQLAALGGSIND</sequence>
<dbReference type="KEGG" id="fpn:ABE65_011590"/>
<dbReference type="Proteomes" id="UP000076623">
    <property type="component" value="Chromosome"/>
</dbReference>
<dbReference type="InterPro" id="IPR027417">
    <property type="entry name" value="P-loop_NTPase"/>
</dbReference>
<dbReference type="AlphaFoldDB" id="A0A160ING0"/>
<feature type="domain" description="ATPase AAA-type core" evidence="1">
    <location>
        <begin position="25"/>
        <end position="286"/>
    </location>
</feature>
<evidence type="ECO:0000313" key="3">
    <source>
        <dbReference type="Proteomes" id="UP000076623"/>
    </source>
</evidence>
<reference evidence="2 3" key="1">
    <citation type="submission" date="2016-04" db="EMBL/GenBank/DDBJ databases">
        <title>Complete genome sequence of Fictibacillus phosphorivorans G25-29, a strain toxic to nematodes.</title>
        <authorList>
            <person name="Zheng Z."/>
        </authorList>
    </citation>
    <scope>NUCLEOTIDE SEQUENCE [LARGE SCALE GENOMIC DNA]</scope>
    <source>
        <strain evidence="2 3">G25-29</strain>
    </source>
</reference>
<dbReference type="Pfam" id="PF13304">
    <property type="entry name" value="AAA_21"/>
    <property type="match status" value="1"/>
</dbReference>
<protein>
    <recommendedName>
        <fullName evidence="1">ATPase AAA-type core domain-containing protein</fullName>
    </recommendedName>
</protein>
<dbReference type="RefSeq" id="WP_066394982.1">
    <property type="nucleotide sequence ID" value="NZ_CP015378.1"/>
</dbReference>
<dbReference type="InterPro" id="IPR051396">
    <property type="entry name" value="Bact_Antivir_Def_Nuclease"/>
</dbReference>
<dbReference type="Gene3D" id="3.40.50.300">
    <property type="entry name" value="P-loop containing nucleotide triphosphate hydrolases"/>
    <property type="match status" value="1"/>
</dbReference>
<keyword evidence="3" id="KW-1185">Reference proteome</keyword>
<dbReference type="GO" id="GO:0006302">
    <property type="term" value="P:double-strand break repair"/>
    <property type="evidence" value="ECO:0007669"/>
    <property type="project" value="InterPro"/>
</dbReference>
<dbReference type="PANTHER" id="PTHR43581:SF2">
    <property type="entry name" value="EXCINUCLEASE ATPASE SUBUNIT"/>
    <property type="match status" value="1"/>
</dbReference>
<proteinExistence type="predicted"/>
<dbReference type="InterPro" id="IPR003959">
    <property type="entry name" value="ATPase_AAA_core"/>
</dbReference>
<dbReference type="SUPFAM" id="SSF52540">
    <property type="entry name" value="P-loop containing nucleoside triphosphate hydrolases"/>
    <property type="match status" value="1"/>
</dbReference>
<dbReference type="GO" id="GO:0005524">
    <property type="term" value="F:ATP binding"/>
    <property type="evidence" value="ECO:0007669"/>
    <property type="project" value="InterPro"/>
</dbReference>
<dbReference type="EMBL" id="CP015378">
    <property type="protein sequence ID" value="ANC77410.1"/>
    <property type="molecule type" value="Genomic_DNA"/>
</dbReference>
<organism evidence="2 3">
    <name type="scientific">Fictibacillus phosphorivorans</name>
    <dbReference type="NCBI Taxonomy" id="1221500"/>
    <lineage>
        <taxon>Bacteria</taxon>
        <taxon>Bacillati</taxon>
        <taxon>Bacillota</taxon>
        <taxon>Bacilli</taxon>
        <taxon>Bacillales</taxon>
        <taxon>Fictibacillaceae</taxon>
        <taxon>Fictibacillus</taxon>
    </lineage>
</organism>
<dbReference type="PANTHER" id="PTHR43581">
    <property type="entry name" value="ATP/GTP PHOSPHATASE"/>
    <property type="match status" value="1"/>
</dbReference>
<name>A0A160ING0_9BACL</name>
<evidence type="ECO:0000259" key="1">
    <source>
        <dbReference type="Pfam" id="PF13304"/>
    </source>
</evidence>